<dbReference type="EMBL" id="BSYO01000009">
    <property type="protein sequence ID" value="GMH09581.1"/>
    <property type="molecule type" value="Genomic_DNA"/>
</dbReference>
<feature type="compositionally biased region" description="Basic and acidic residues" evidence="1">
    <location>
        <begin position="61"/>
        <end position="77"/>
    </location>
</feature>
<feature type="compositionally biased region" description="Basic residues" evidence="1">
    <location>
        <begin position="34"/>
        <end position="45"/>
    </location>
</feature>
<evidence type="ECO:0000313" key="2">
    <source>
        <dbReference type="EMBL" id="GMH09581.1"/>
    </source>
</evidence>
<sequence length="163" mass="18564">MVNNKTQVSGPARGAATPDQDYSTVSTLTSRREGQKKKISKKTRRLGNTQALEASHAQSRPRVEGRLDNRTPEESPKRRNPRYFWAKTKHQAQEGVFRIVRSTGGSSRSTIRHAEKRTELRTYLNSKRIGNTACTNSRVKKILNRVFKDNEHTIDLDRSPFTA</sequence>
<feature type="compositionally biased region" description="Polar residues" evidence="1">
    <location>
        <begin position="20"/>
        <end position="29"/>
    </location>
</feature>
<protein>
    <submittedName>
        <fullName evidence="2">Uncharacterized protein</fullName>
    </submittedName>
</protein>
<keyword evidence="3" id="KW-1185">Reference proteome</keyword>
<feature type="compositionally biased region" description="Polar residues" evidence="1">
    <location>
        <begin position="46"/>
        <end position="58"/>
    </location>
</feature>
<dbReference type="AlphaFoldDB" id="A0AAD3SFF5"/>
<name>A0AAD3SFF5_NEPGR</name>
<proteinExistence type="predicted"/>
<reference evidence="2" key="1">
    <citation type="submission" date="2023-05" db="EMBL/GenBank/DDBJ databases">
        <title>Nepenthes gracilis genome sequencing.</title>
        <authorList>
            <person name="Fukushima K."/>
        </authorList>
    </citation>
    <scope>NUCLEOTIDE SEQUENCE</scope>
    <source>
        <strain evidence="2">SING2019-196</strain>
    </source>
</reference>
<evidence type="ECO:0000313" key="3">
    <source>
        <dbReference type="Proteomes" id="UP001279734"/>
    </source>
</evidence>
<accession>A0AAD3SFF5</accession>
<gene>
    <name evidence="2" type="ORF">Nepgr_011422</name>
</gene>
<dbReference type="Proteomes" id="UP001279734">
    <property type="component" value="Unassembled WGS sequence"/>
</dbReference>
<comment type="caution">
    <text evidence="2">The sequence shown here is derived from an EMBL/GenBank/DDBJ whole genome shotgun (WGS) entry which is preliminary data.</text>
</comment>
<feature type="region of interest" description="Disordered" evidence="1">
    <location>
        <begin position="1"/>
        <end position="81"/>
    </location>
</feature>
<evidence type="ECO:0000256" key="1">
    <source>
        <dbReference type="SAM" id="MobiDB-lite"/>
    </source>
</evidence>
<organism evidence="2 3">
    <name type="scientific">Nepenthes gracilis</name>
    <name type="common">Slender pitcher plant</name>
    <dbReference type="NCBI Taxonomy" id="150966"/>
    <lineage>
        <taxon>Eukaryota</taxon>
        <taxon>Viridiplantae</taxon>
        <taxon>Streptophyta</taxon>
        <taxon>Embryophyta</taxon>
        <taxon>Tracheophyta</taxon>
        <taxon>Spermatophyta</taxon>
        <taxon>Magnoliopsida</taxon>
        <taxon>eudicotyledons</taxon>
        <taxon>Gunneridae</taxon>
        <taxon>Pentapetalae</taxon>
        <taxon>Caryophyllales</taxon>
        <taxon>Nepenthaceae</taxon>
        <taxon>Nepenthes</taxon>
    </lineage>
</organism>